<dbReference type="Pfam" id="PF24501">
    <property type="entry name" value="Ig_TMEM131L_5"/>
    <property type="match status" value="1"/>
</dbReference>
<dbReference type="Pfam" id="PF24474">
    <property type="entry name" value="DUF7579"/>
    <property type="match status" value="1"/>
</dbReference>
<dbReference type="InterPro" id="IPR055437">
    <property type="entry name" value="TMEM131L_Ig_5"/>
</dbReference>
<organism evidence="3 4">
    <name type="scientific">Paspalum notatum var. saurae</name>
    <dbReference type="NCBI Taxonomy" id="547442"/>
    <lineage>
        <taxon>Eukaryota</taxon>
        <taxon>Viridiplantae</taxon>
        <taxon>Streptophyta</taxon>
        <taxon>Embryophyta</taxon>
        <taxon>Tracheophyta</taxon>
        <taxon>Spermatophyta</taxon>
        <taxon>Magnoliopsida</taxon>
        <taxon>Liliopsida</taxon>
        <taxon>Poales</taxon>
        <taxon>Poaceae</taxon>
        <taxon>PACMAD clade</taxon>
        <taxon>Panicoideae</taxon>
        <taxon>Andropogonodae</taxon>
        <taxon>Paspaleae</taxon>
        <taxon>Paspalinae</taxon>
        <taxon>Paspalum</taxon>
    </lineage>
</organism>
<proteinExistence type="predicted"/>
<dbReference type="AlphaFoldDB" id="A0AAQ3U9K4"/>
<keyword evidence="4" id="KW-1185">Reference proteome</keyword>
<dbReference type="Proteomes" id="UP001341281">
    <property type="component" value="Chromosome 08"/>
</dbReference>
<dbReference type="InterPro" id="IPR056001">
    <property type="entry name" value="DUF7579"/>
</dbReference>
<accession>A0AAQ3U9K4</accession>
<evidence type="ECO:0000313" key="3">
    <source>
        <dbReference type="EMBL" id="WVZ88113.1"/>
    </source>
</evidence>
<feature type="domain" description="TMEM131L fifth Ig-like" evidence="2">
    <location>
        <begin position="239"/>
        <end position="274"/>
    </location>
</feature>
<evidence type="ECO:0000313" key="4">
    <source>
        <dbReference type="Proteomes" id="UP001341281"/>
    </source>
</evidence>
<name>A0AAQ3U9K4_PASNO</name>
<gene>
    <name evidence="3" type="ORF">U9M48_034664</name>
</gene>
<reference evidence="3 4" key="1">
    <citation type="submission" date="2024-02" db="EMBL/GenBank/DDBJ databases">
        <title>High-quality chromosome-scale genome assembly of Pensacola bahiagrass (Paspalum notatum Flugge var. saurae).</title>
        <authorList>
            <person name="Vega J.M."/>
            <person name="Podio M."/>
            <person name="Orjuela J."/>
            <person name="Siena L.A."/>
            <person name="Pessino S.C."/>
            <person name="Combes M.C."/>
            <person name="Mariac C."/>
            <person name="Albertini E."/>
            <person name="Pupilli F."/>
            <person name="Ortiz J.P.A."/>
            <person name="Leblanc O."/>
        </authorList>
    </citation>
    <scope>NUCLEOTIDE SEQUENCE [LARGE SCALE GENOMIC DNA]</scope>
    <source>
        <strain evidence="3">R1</strain>
        <tissue evidence="3">Leaf</tissue>
    </source>
</reference>
<protein>
    <submittedName>
        <fullName evidence="3">Uncharacterized protein</fullName>
    </submittedName>
</protein>
<dbReference type="PANTHER" id="PTHR22050:SF0">
    <property type="entry name" value="TRANSMEMBRANE PROTEIN 131 HOMOLOG"/>
    <property type="match status" value="1"/>
</dbReference>
<dbReference type="PANTHER" id="PTHR22050">
    <property type="entry name" value="RW1 PROTEIN HOMOLOG"/>
    <property type="match status" value="1"/>
</dbReference>
<evidence type="ECO:0000259" key="1">
    <source>
        <dbReference type="Pfam" id="PF24474"/>
    </source>
</evidence>
<dbReference type="EMBL" id="CP144752">
    <property type="protein sequence ID" value="WVZ88113.1"/>
    <property type="molecule type" value="Genomic_DNA"/>
</dbReference>
<feature type="domain" description="DUF7579" evidence="1">
    <location>
        <begin position="48"/>
        <end position="157"/>
    </location>
</feature>
<dbReference type="GO" id="GO:0016020">
    <property type="term" value="C:membrane"/>
    <property type="evidence" value="ECO:0007669"/>
    <property type="project" value="TreeGrafter"/>
</dbReference>
<evidence type="ECO:0000259" key="2">
    <source>
        <dbReference type="Pfam" id="PF24501"/>
    </source>
</evidence>
<sequence>MNNVIDIKLQALSEGKVFGAISLKLRNCTNGTMCTFVIPIEIEVHTGLVAVTFEPMSTCDESGSIISLSLRNDGPKLLRVVGVTEDDRNGPMIFQVKYLNGLILFPDTVTDIVLVRYTSSVPEGVSFDSCNIVVETNSTLGSSIIIPCKDLLCASISYTNNAIVAESDGRLTRPLYEEVIAANARTGILGSILQVEDNNVKHFGRGVRPSVWMSRVAIRVRLWQVMRGCSKLRRAASCDIHLQVTKVKISGADCGVDGFTVDNCKGFSLAPSESLWFREIFELVMTTGIFPIPMTANIPACMLNQCRKPYLRSSHWKLLVFFFGALTLLVWSSSDMPHIL</sequence>
<dbReference type="InterPro" id="IPR039877">
    <property type="entry name" value="TMEM131-like"/>
</dbReference>